<feature type="DNA-binding region" description="H-T-H motif" evidence="4">
    <location>
        <begin position="48"/>
        <end position="67"/>
    </location>
</feature>
<evidence type="ECO:0000256" key="5">
    <source>
        <dbReference type="SAM" id="MobiDB-lite"/>
    </source>
</evidence>
<dbReference type="Proteomes" id="UP000431744">
    <property type="component" value="Unassembled WGS sequence"/>
</dbReference>
<accession>A0A6H9WC47</accession>
<keyword evidence="8" id="KW-1185">Reference proteome</keyword>
<dbReference type="GO" id="GO:0000976">
    <property type="term" value="F:transcription cis-regulatory region binding"/>
    <property type="evidence" value="ECO:0007669"/>
    <property type="project" value="TreeGrafter"/>
</dbReference>
<dbReference type="SUPFAM" id="SSF46689">
    <property type="entry name" value="Homeodomain-like"/>
    <property type="match status" value="1"/>
</dbReference>
<sequence>MSEQTPFELAKASPDETTPDAPPAGQGRAALLRATIAVGLADGISGITSRSVAEAAGVAHSLVRYHFGTIDALITEALGLAIDEGLELGCDLASAATLSEFTERLVASVIEHQDTQAFLFEALLESRRRPDLFGQVERYYRDYREAFSSHFQRLGVTDQGLIDVIFFAFKGMVMKEVAYPDQDGTRGAIVWLQNLVLQHTGVPLGGAAPAGVDRLTT</sequence>
<dbReference type="AlphaFoldDB" id="A0A6H9WC47"/>
<dbReference type="RefSeq" id="WP_158029435.1">
    <property type="nucleotide sequence ID" value="NZ_BMHG01000001.1"/>
</dbReference>
<dbReference type="InterPro" id="IPR009057">
    <property type="entry name" value="Homeodomain-like_sf"/>
</dbReference>
<dbReference type="InterPro" id="IPR041583">
    <property type="entry name" value="TetR_C_31"/>
</dbReference>
<dbReference type="PROSITE" id="PS50977">
    <property type="entry name" value="HTH_TETR_2"/>
    <property type="match status" value="1"/>
</dbReference>
<dbReference type="EMBL" id="WBJY01000002">
    <property type="protein sequence ID" value="KAB1648240.1"/>
    <property type="molecule type" value="Genomic_DNA"/>
</dbReference>
<comment type="caution">
    <text evidence="7">The sequence shown here is derived from an EMBL/GenBank/DDBJ whole genome shotgun (WGS) entry which is preliminary data.</text>
</comment>
<proteinExistence type="predicted"/>
<reference evidence="7 8" key="1">
    <citation type="submission" date="2019-09" db="EMBL/GenBank/DDBJ databases">
        <title>Phylogeny of genus Pseudoclavibacter and closely related genus.</title>
        <authorList>
            <person name="Li Y."/>
        </authorList>
    </citation>
    <scope>NUCLEOTIDE SEQUENCE [LARGE SCALE GENOMIC DNA]</scope>
    <source>
        <strain evidence="7 8">EGI 60007</strain>
    </source>
</reference>
<evidence type="ECO:0000259" key="6">
    <source>
        <dbReference type="PROSITE" id="PS50977"/>
    </source>
</evidence>
<organism evidence="7 8">
    <name type="scientific">Pseudoclavibacter endophyticus</name>
    <dbReference type="NCBI Taxonomy" id="1778590"/>
    <lineage>
        <taxon>Bacteria</taxon>
        <taxon>Bacillati</taxon>
        <taxon>Actinomycetota</taxon>
        <taxon>Actinomycetes</taxon>
        <taxon>Micrococcales</taxon>
        <taxon>Microbacteriaceae</taxon>
        <taxon>Pseudoclavibacter</taxon>
    </lineage>
</organism>
<dbReference type="InterPro" id="IPR050109">
    <property type="entry name" value="HTH-type_TetR-like_transc_reg"/>
</dbReference>
<evidence type="ECO:0000313" key="7">
    <source>
        <dbReference type="EMBL" id="KAB1648240.1"/>
    </source>
</evidence>
<dbReference type="PANTHER" id="PTHR30055:SF234">
    <property type="entry name" value="HTH-TYPE TRANSCRIPTIONAL REGULATOR BETI"/>
    <property type="match status" value="1"/>
</dbReference>
<gene>
    <name evidence="7" type="ORF">F8O04_11040</name>
</gene>
<dbReference type="Gene3D" id="1.10.357.10">
    <property type="entry name" value="Tetracycline Repressor, domain 2"/>
    <property type="match status" value="1"/>
</dbReference>
<dbReference type="GO" id="GO:0003700">
    <property type="term" value="F:DNA-binding transcription factor activity"/>
    <property type="evidence" value="ECO:0007669"/>
    <property type="project" value="TreeGrafter"/>
</dbReference>
<evidence type="ECO:0000256" key="1">
    <source>
        <dbReference type="ARBA" id="ARBA00023015"/>
    </source>
</evidence>
<evidence type="ECO:0000256" key="3">
    <source>
        <dbReference type="ARBA" id="ARBA00023163"/>
    </source>
</evidence>
<protein>
    <submittedName>
        <fullName evidence="7">TetR/AcrR family transcriptional regulator</fullName>
    </submittedName>
</protein>
<keyword evidence="3" id="KW-0804">Transcription</keyword>
<dbReference type="PANTHER" id="PTHR30055">
    <property type="entry name" value="HTH-TYPE TRANSCRIPTIONAL REGULATOR RUTR"/>
    <property type="match status" value="1"/>
</dbReference>
<keyword evidence="1" id="KW-0805">Transcription regulation</keyword>
<evidence type="ECO:0000256" key="4">
    <source>
        <dbReference type="PROSITE-ProRule" id="PRU00335"/>
    </source>
</evidence>
<dbReference type="Pfam" id="PF17940">
    <property type="entry name" value="TetR_C_31"/>
    <property type="match status" value="1"/>
</dbReference>
<feature type="domain" description="HTH tetR-type" evidence="6">
    <location>
        <begin position="25"/>
        <end position="85"/>
    </location>
</feature>
<name>A0A6H9WC47_9MICO</name>
<dbReference type="InterPro" id="IPR001647">
    <property type="entry name" value="HTH_TetR"/>
</dbReference>
<dbReference type="OrthoDB" id="9816296at2"/>
<evidence type="ECO:0000256" key="2">
    <source>
        <dbReference type="ARBA" id="ARBA00023125"/>
    </source>
</evidence>
<feature type="region of interest" description="Disordered" evidence="5">
    <location>
        <begin position="1"/>
        <end position="26"/>
    </location>
</feature>
<keyword evidence="2 4" id="KW-0238">DNA-binding</keyword>
<evidence type="ECO:0000313" key="8">
    <source>
        <dbReference type="Proteomes" id="UP000431744"/>
    </source>
</evidence>